<comment type="catalytic activity">
    <reaction evidence="1">
        <text>O-phospho-L-threonyl-[protein] + H2O = L-threonyl-[protein] + phosphate</text>
        <dbReference type="Rhea" id="RHEA:47004"/>
        <dbReference type="Rhea" id="RHEA-COMP:11060"/>
        <dbReference type="Rhea" id="RHEA-COMP:11605"/>
        <dbReference type="ChEBI" id="CHEBI:15377"/>
        <dbReference type="ChEBI" id="CHEBI:30013"/>
        <dbReference type="ChEBI" id="CHEBI:43474"/>
        <dbReference type="ChEBI" id="CHEBI:61977"/>
        <dbReference type="EC" id="3.1.3.16"/>
    </reaction>
</comment>
<keyword evidence="1" id="KW-0460">Magnesium</keyword>
<proteinExistence type="inferred from homology"/>
<feature type="domain" description="PPM-type phosphatase" evidence="2">
    <location>
        <begin position="320"/>
        <end position="558"/>
    </location>
</feature>
<evidence type="ECO:0000313" key="4">
    <source>
        <dbReference type="Proteomes" id="UP000822688"/>
    </source>
</evidence>
<keyword evidence="1" id="KW-0378">Hydrolase</keyword>
<dbReference type="AlphaFoldDB" id="A0A8T0JBQ3"/>
<comment type="cofactor">
    <cofactor evidence="1">
        <name>Mn(2+)</name>
        <dbReference type="ChEBI" id="CHEBI:29035"/>
    </cofactor>
</comment>
<dbReference type="Gene3D" id="3.60.40.10">
    <property type="entry name" value="PPM-type phosphatase domain"/>
    <property type="match status" value="1"/>
</dbReference>
<dbReference type="SMART" id="SM00331">
    <property type="entry name" value="PP2C_SIG"/>
    <property type="match status" value="1"/>
</dbReference>
<keyword evidence="1" id="KW-0479">Metal-binding</keyword>
<comment type="similarity">
    <text evidence="1">Belongs to the PP2C family.</text>
</comment>
<evidence type="ECO:0000259" key="2">
    <source>
        <dbReference type="PROSITE" id="PS51746"/>
    </source>
</evidence>
<comment type="catalytic activity">
    <reaction evidence="1">
        <text>O-phospho-L-seryl-[protein] + H2O = L-seryl-[protein] + phosphate</text>
        <dbReference type="Rhea" id="RHEA:20629"/>
        <dbReference type="Rhea" id="RHEA-COMP:9863"/>
        <dbReference type="Rhea" id="RHEA-COMP:11604"/>
        <dbReference type="ChEBI" id="CHEBI:15377"/>
        <dbReference type="ChEBI" id="CHEBI:29999"/>
        <dbReference type="ChEBI" id="CHEBI:43474"/>
        <dbReference type="ChEBI" id="CHEBI:83421"/>
        <dbReference type="EC" id="3.1.3.16"/>
    </reaction>
</comment>
<dbReference type="GO" id="GO:0046872">
    <property type="term" value="F:metal ion binding"/>
    <property type="evidence" value="ECO:0007669"/>
    <property type="project" value="UniProtKB-UniRule"/>
</dbReference>
<dbReference type="SMART" id="SM00332">
    <property type="entry name" value="PP2Cc"/>
    <property type="match status" value="1"/>
</dbReference>
<gene>
    <name evidence="3" type="ORF">KC19_1G238100</name>
</gene>
<evidence type="ECO:0000256" key="1">
    <source>
        <dbReference type="RuleBase" id="RU366020"/>
    </source>
</evidence>
<dbReference type="Proteomes" id="UP000822688">
    <property type="component" value="Chromosome 1"/>
</dbReference>
<name>A0A8T0JBQ3_CERPU</name>
<dbReference type="GO" id="GO:0004722">
    <property type="term" value="F:protein serine/threonine phosphatase activity"/>
    <property type="evidence" value="ECO:0007669"/>
    <property type="project" value="UniProtKB-EC"/>
</dbReference>
<keyword evidence="4" id="KW-1185">Reference proteome</keyword>
<organism evidence="3 4">
    <name type="scientific">Ceratodon purpureus</name>
    <name type="common">Fire moss</name>
    <name type="synonym">Dicranum purpureum</name>
    <dbReference type="NCBI Taxonomy" id="3225"/>
    <lineage>
        <taxon>Eukaryota</taxon>
        <taxon>Viridiplantae</taxon>
        <taxon>Streptophyta</taxon>
        <taxon>Embryophyta</taxon>
        <taxon>Bryophyta</taxon>
        <taxon>Bryophytina</taxon>
        <taxon>Bryopsida</taxon>
        <taxon>Dicranidae</taxon>
        <taxon>Pseudoditrichales</taxon>
        <taxon>Ditrichaceae</taxon>
        <taxon>Ceratodon</taxon>
    </lineage>
</organism>
<dbReference type="EC" id="3.1.3.16" evidence="1"/>
<dbReference type="InterPro" id="IPR036457">
    <property type="entry name" value="PPM-type-like_dom_sf"/>
</dbReference>
<comment type="caution">
    <text evidence="3">The sequence shown here is derived from an EMBL/GenBank/DDBJ whole genome shotgun (WGS) entry which is preliminary data.</text>
</comment>
<dbReference type="InterPro" id="IPR039123">
    <property type="entry name" value="PPTC7"/>
</dbReference>
<sequence>MAFMYKYWKLKASFRSPAGYMGGLSQIGQTKPMFDRETLRGLCTKPSITESANTLGGCSPLRDPFIFSFSEFLSSRRTPAANHIPSRVYLNKPQALSCSGTFFRLLFIPSMLVRFTSLQGIRELNGRSLWWTRSYLLTGQLSGVSSKNARRKALKLVVNAISSRSLNEWKEQSSFNRSTTMDIDGVSHVDSHTLATEGTHRSCLEIKDFELEDNEVANFAPFLDIFVGKGTMTFLSRFPSLLNFRNADFVPWSDMAMLKSTYSKYTSNVRFPGRGPSDMRLAGKGPAVRRFCGYHEPHCAKDLSRNLDNEGVQHRNLRLLSGACCLPHPKKVETGGEDAYFICSEEQVVGVADGVGGWADVGVDAGDYARELMLQSRVAVGQEPHGDIDPARVMIRAHARTKCRGSSTACILALSNNGLLAANLGDSGFMLLRNGRAIFKSPVQQHQFNFPFQLESGGSDSPSAAEVFSLQVAAGDVVVAGTDGLFDNLFDNELMGVVVHSTRAGSDPQTTAQNIVALARERAEDRNRQTPFSTAAQEAGFRFYGGKIDDITVIVSYITTRSS</sequence>
<dbReference type="PANTHER" id="PTHR12320:SF83">
    <property type="entry name" value="PROTEIN PHOSPHATASE 2C 55-RELATED"/>
    <property type="match status" value="1"/>
</dbReference>
<reference evidence="3" key="1">
    <citation type="submission" date="2020-06" db="EMBL/GenBank/DDBJ databases">
        <title>WGS assembly of Ceratodon purpureus strain R40.</title>
        <authorList>
            <person name="Carey S.B."/>
            <person name="Jenkins J."/>
            <person name="Shu S."/>
            <person name="Lovell J.T."/>
            <person name="Sreedasyam A."/>
            <person name="Maumus F."/>
            <person name="Tiley G.P."/>
            <person name="Fernandez-Pozo N."/>
            <person name="Barry K."/>
            <person name="Chen C."/>
            <person name="Wang M."/>
            <person name="Lipzen A."/>
            <person name="Daum C."/>
            <person name="Saski C.A."/>
            <person name="Payton A.C."/>
            <person name="Mcbreen J.C."/>
            <person name="Conrad R.E."/>
            <person name="Kollar L.M."/>
            <person name="Olsson S."/>
            <person name="Huttunen S."/>
            <person name="Landis J.B."/>
            <person name="Wickett N.J."/>
            <person name="Johnson M.G."/>
            <person name="Rensing S.A."/>
            <person name="Grimwood J."/>
            <person name="Schmutz J."/>
            <person name="Mcdaniel S.F."/>
        </authorList>
    </citation>
    <scope>NUCLEOTIDE SEQUENCE</scope>
    <source>
        <strain evidence="3">R40</strain>
    </source>
</reference>
<accession>A0A8T0JBQ3</accession>
<dbReference type="EMBL" id="CM026421">
    <property type="protein sequence ID" value="KAG0592268.1"/>
    <property type="molecule type" value="Genomic_DNA"/>
</dbReference>
<evidence type="ECO:0000313" key="3">
    <source>
        <dbReference type="EMBL" id="KAG0592268.1"/>
    </source>
</evidence>
<dbReference type="SUPFAM" id="SSF81606">
    <property type="entry name" value="PP2C-like"/>
    <property type="match status" value="1"/>
</dbReference>
<keyword evidence="1" id="KW-0464">Manganese</keyword>
<dbReference type="PANTHER" id="PTHR12320">
    <property type="entry name" value="PROTEIN PHOSPHATASE 2C"/>
    <property type="match status" value="1"/>
</dbReference>
<keyword evidence="1" id="KW-0904">Protein phosphatase</keyword>
<dbReference type="InterPro" id="IPR001932">
    <property type="entry name" value="PPM-type_phosphatase-like_dom"/>
</dbReference>
<protein>
    <recommendedName>
        <fullName evidence="1">Protein phosphatase</fullName>
        <ecNumber evidence="1">3.1.3.16</ecNumber>
    </recommendedName>
</protein>
<dbReference type="PROSITE" id="PS51746">
    <property type="entry name" value="PPM_2"/>
    <property type="match status" value="1"/>
</dbReference>
<comment type="cofactor">
    <cofactor evidence="1">
        <name>Mg(2+)</name>
        <dbReference type="ChEBI" id="CHEBI:18420"/>
    </cofactor>
</comment>